<reference evidence="1 2" key="1">
    <citation type="submission" date="2013-03" db="EMBL/GenBank/DDBJ databases">
        <title>Draft genome sequence of Gracibacillus halophilus YIM-C55.5, a moderately halophilic and thermophilic organism from the Xiaochaidamu salt lake.</title>
        <authorList>
            <person name="Sugumar T."/>
            <person name="Polireddy D.R."/>
            <person name="Antony A."/>
            <person name="Madhava Y.R."/>
            <person name="Sivakumar N."/>
        </authorList>
    </citation>
    <scope>NUCLEOTIDE SEQUENCE [LARGE SCALE GENOMIC DNA]</scope>
    <source>
        <strain evidence="1 2">YIM-C55.5</strain>
    </source>
</reference>
<dbReference type="OrthoDB" id="2301957at2"/>
<evidence type="ECO:0000313" key="1">
    <source>
        <dbReference type="EMBL" id="ENH97306.1"/>
    </source>
</evidence>
<protein>
    <submittedName>
        <fullName evidence="1">Uncharacterized protein</fullName>
    </submittedName>
</protein>
<dbReference type="InterPro" id="IPR010697">
    <property type="entry name" value="YspA"/>
</dbReference>
<evidence type="ECO:0000313" key="2">
    <source>
        <dbReference type="Proteomes" id="UP000012283"/>
    </source>
</evidence>
<dbReference type="Proteomes" id="UP000012283">
    <property type="component" value="Unassembled WGS sequence"/>
</dbReference>
<sequence length="181" mass="21255">MNIITITGNKPMELNIRNEKDERIRYIKKAIRQRVEALLDNGLEWVIISGQMGVELWAGEIVLQLKKDYPIKLAMIPPFLDVESRWPEHYQQQFQQVASGADFYKPLHNQTYQSRSQFIQKDYWLIHKTDGCVILVDEEYPGSVKYFMDKAKSAQESTNYIIQLITPLDLEELVREESDDM</sequence>
<dbReference type="Gene3D" id="3.40.50.450">
    <property type="match status" value="1"/>
</dbReference>
<dbReference type="AlphaFoldDB" id="N4WW39"/>
<dbReference type="RefSeq" id="WP_003466075.1">
    <property type="nucleotide sequence ID" value="NZ_APML01000019.1"/>
</dbReference>
<dbReference type="EMBL" id="APML01000019">
    <property type="protein sequence ID" value="ENH97306.1"/>
    <property type="molecule type" value="Genomic_DNA"/>
</dbReference>
<organism evidence="1 2">
    <name type="scientific">Gracilibacillus halophilus YIM-C55.5</name>
    <dbReference type="NCBI Taxonomy" id="1308866"/>
    <lineage>
        <taxon>Bacteria</taxon>
        <taxon>Bacillati</taxon>
        <taxon>Bacillota</taxon>
        <taxon>Bacilli</taxon>
        <taxon>Bacillales</taxon>
        <taxon>Bacillaceae</taxon>
        <taxon>Gracilibacillus</taxon>
    </lineage>
</organism>
<comment type="caution">
    <text evidence="1">The sequence shown here is derived from an EMBL/GenBank/DDBJ whole genome shotgun (WGS) entry which is preliminary data.</text>
</comment>
<gene>
    <name evidence="1" type="ORF">J416_04788</name>
</gene>
<name>N4WW39_9BACI</name>
<proteinExistence type="predicted"/>
<dbReference type="NCBIfam" id="NF010181">
    <property type="entry name" value="PRK13660.1"/>
    <property type="match status" value="1"/>
</dbReference>
<accession>N4WW39</accession>
<keyword evidence="2" id="KW-1185">Reference proteome</keyword>
<dbReference type="eggNOG" id="COG4474">
    <property type="taxonomic scope" value="Bacteria"/>
</dbReference>
<dbReference type="STRING" id="1308866.J416_04788"/>
<dbReference type="PATRIC" id="fig|1308866.3.peg.966"/>
<dbReference type="Pfam" id="PF06908">
    <property type="entry name" value="YpsA"/>
    <property type="match status" value="1"/>
</dbReference>
<dbReference type="PIRSF" id="PIRSF021290">
    <property type="entry name" value="DUF1273"/>
    <property type="match status" value="1"/>
</dbReference>
<dbReference type="SUPFAM" id="SSF102405">
    <property type="entry name" value="MCP/YpsA-like"/>
    <property type="match status" value="1"/>
</dbReference>
<dbReference type="PANTHER" id="PTHR38440:SF1">
    <property type="entry name" value="UPF0398 PROTEIN SPR0331"/>
    <property type="match status" value="1"/>
</dbReference>
<dbReference type="PANTHER" id="PTHR38440">
    <property type="entry name" value="UPF0398 PROTEIN YPSA"/>
    <property type="match status" value="1"/>
</dbReference>